<comment type="caution">
    <text evidence="5">The sequence shown here is derived from an EMBL/GenBank/DDBJ whole genome shotgun (WGS) entry which is preliminary data.</text>
</comment>
<keyword evidence="2" id="KW-0238">DNA-binding</keyword>
<evidence type="ECO:0000256" key="3">
    <source>
        <dbReference type="ARBA" id="ARBA00023163"/>
    </source>
</evidence>
<dbReference type="Proteomes" id="UP001356095">
    <property type="component" value="Unassembled WGS sequence"/>
</dbReference>
<evidence type="ECO:0000313" key="6">
    <source>
        <dbReference type="Proteomes" id="UP001356095"/>
    </source>
</evidence>
<evidence type="ECO:0000313" key="5">
    <source>
        <dbReference type="EMBL" id="MEE2037169.1"/>
    </source>
</evidence>
<protein>
    <submittedName>
        <fullName evidence="5">WYL domain-containing protein</fullName>
    </submittedName>
</protein>
<dbReference type="PROSITE" id="PS52050">
    <property type="entry name" value="WYL"/>
    <property type="match status" value="1"/>
</dbReference>
<dbReference type="Gene3D" id="1.10.10.10">
    <property type="entry name" value="Winged helix-like DNA-binding domain superfamily/Winged helix DNA-binding domain"/>
    <property type="match status" value="1"/>
</dbReference>
<organism evidence="5 6">
    <name type="scientific">Nocardiopsis codii</name>
    <dbReference type="NCBI Taxonomy" id="3065942"/>
    <lineage>
        <taxon>Bacteria</taxon>
        <taxon>Bacillati</taxon>
        <taxon>Actinomycetota</taxon>
        <taxon>Actinomycetes</taxon>
        <taxon>Streptosporangiales</taxon>
        <taxon>Nocardiopsidaceae</taxon>
        <taxon>Nocardiopsis</taxon>
    </lineage>
</organism>
<accession>A0ABU7K5P3</accession>
<dbReference type="InterPro" id="IPR036388">
    <property type="entry name" value="WH-like_DNA-bd_sf"/>
</dbReference>
<dbReference type="Pfam" id="PF08279">
    <property type="entry name" value="HTH_11"/>
    <property type="match status" value="1"/>
</dbReference>
<name>A0ABU7K5P3_9ACTN</name>
<dbReference type="PROSITE" id="PS51000">
    <property type="entry name" value="HTH_DEOR_2"/>
    <property type="match status" value="1"/>
</dbReference>
<reference evidence="5 6" key="1">
    <citation type="submission" date="2023-08" db="EMBL/GenBank/DDBJ databases">
        <authorList>
            <person name="Girao M."/>
            <person name="Carvalho M.F."/>
        </authorList>
    </citation>
    <scope>NUCLEOTIDE SEQUENCE [LARGE SCALE GENOMIC DNA]</scope>
    <source>
        <strain evidence="5 6">CT-R113</strain>
    </source>
</reference>
<proteinExistence type="predicted"/>
<keyword evidence="1" id="KW-0805">Transcription regulation</keyword>
<dbReference type="InterPro" id="IPR018356">
    <property type="entry name" value="Tscrpt_reg_HTH_DeoR_CS"/>
</dbReference>
<keyword evidence="3" id="KW-0804">Transcription</keyword>
<sequence length="332" mass="36441">MSESVRKGMPQRLLRLLSLLQARREWSGAELTERLGVSARTLRRDVERLRDLDYQVEGTPGVAGGYRLASGHDLPPLLLDDDEAVAIALGLVTVTGVQESALRALAKLERVLPARLRPRLAAVRDTTSSVAHPAAPVGADPAVLGMLAAHRRDRVVTDFDYRDRAGTLRARRVEPHHLVSHGGYWYLIAHDTDRDDWRTFRTDRISGPRATHGRFTPRELPAPDPATHLVRTFASATYLHTTRITVRLSAEELRSRLYGPFPGWIEPLGPDTCLVRISTDSVDLACQYTLAVLAPGAGFDLDAPPRVADRLRALGVRLGSGGDRFAGDPGGR</sequence>
<dbReference type="PANTHER" id="PTHR34580:SF3">
    <property type="entry name" value="PROTEIN PAFB"/>
    <property type="match status" value="1"/>
</dbReference>
<dbReference type="InterPro" id="IPR051534">
    <property type="entry name" value="CBASS_pafABC_assoc_protein"/>
</dbReference>
<dbReference type="InterPro" id="IPR013196">
    <property type="entry name" value="HTH_11"/>
</dbReference>
<evidence type="ECO:0000256" key="1">
    <source>
        <dbReference type="ARBA" id="ARBA00023015"/>
    </source>
</evidence>
<dbReference type="Pfam" id="PF13280">
    <property type="entry name" value="WYL"/>
    <property type="match status" value="1"/>
</dbReference>
<dbReference type="RefSeq" id="WP_330090972.1">
    <property type="nucleotide sequence ID" value="NZ_JAUZMY010000006.1"/>
</dbReference>
<dbReference type="EMBL" id="JAUZMY010000006">
    <property type="protein sequence ID" value="MEE2037169.1"/>
    <property type="molecule type" value="Genomic_DNA"/>
</dbReference>
<dbReference type="SUPFAM" id="SSF46785">
    <property type="entry name" value="Winged helix' DNA-binding domain"/>
    <property type="match status" value="1"/>
</dbReference>
<dbReference type="InterPro" id="IPR026881">
    <property type="entry name" value="WYL_dom"/>
</dbReference>
<dbReference type="PROSITE" id="PS00894">
    <property type="entry name" value="HTH_DEOR_1"/>
    <property type="match status" value="1"/>
</dbReference>
<dbReference type="InterPro" id="IPR001034">
    <property type="entry name" value="DeoR_HTH"/>
</dbReference>
<evidence type="ECO:0000256" key="2">
    <source>
        <dbReference type="ARBA" id="ARBA00023125"/>
    </source>
</evidence>
<gene>
    <name evidence="5" type="ORF">Q8791_08045</name>
</gene>
<evidence type="ECO:0000259" key="4">
    <source>
        <dbReference type="PROSITE" id="PS51000"/>
    </source>
</evidence>
<feature type="domain" description="HTH deoR-type" evidence="4">
    <location>
        <begin position="9"/>
        <end position="68"/>
    </location>
</feature>
<dbReference type="InterPro" id="IPR036390">
    <property type="entry name" value="WH_DNA-bd_sf"/>
</dbReference>
<dbReference type="PANTHER" id="PTHR34580">
    <property type="match status" value="1"/>
</dbReference>
<keyword evidence="6" id="KW-1185">Reference proteome</keyword>